<dbReference type="InterPro" id="IPR009057">
    <property type="entry name" value="Homeodomain-like_sf"/>
</dbReference>
<dbReference type="eggNOG" id="COG2963">
    <property type="taxonomic scope" value="Bacteria"/>
</dbReference>
<dbReference type="Gene3D" id="1.10.10.60">
    <property type="entry name" value="Homeodomain-like"/>
    <property type="match status" value="1"/>
</dbReference>
<dbReference type="AlphaFoldDB" id="L0GXS9"/>
<gene>
    <name evidence="2" type="ORF">Thimo_1307</name>
</gene>
<evidence type="ECO:0000313" key="3">
    <source>
        <dbReference type="Proteomes" id="UP000010816"/>
    </source>
</evidence>
<dbReference type="OrthoDB" id="9814512at2"/>
<dbReference type="Proteomes" id="UP000010816">
    <property type="component" value="Chromosome"/>
</dbReference>
<keyword evidence="3" id="KW-1185">Reference proteome</keyword>
<reference evidence="2 3" key="1">
    <citation type="submission" date="2011-09" db="EMBL/GenBank/DDBJ databases">
        <title>Complete sequence of chromosome of Thioflavicoccus mobilis 8321.</title>
        <authorList>
            <consortium name="US DOE Joint Genome Institute"/>
            <person name="Lucas S."/>
            <person name="Han J."/>
            <person name="Lapidus A."/>
            <person name="Cheng J.-F."/>
            <person name="Goodwin L."/>
            <person name="Pitluck S."/>
            <person name="Peters L."/>
            <person name="Ovchinnikova G."/>
            <person name="Lu M."/>
            <person name="Detter J.C."/>
            <person name="Han C."/>
            <person name="Tapia R."/>
            <person name="Land M."/>
            <person name="Hauser L."/>
            <person name="Kyrpides N."/>
            <person name="Ivanova N."/>
            <person name="Pagani I."/>
            <person name="Vogl K."/>
            <person name="Liu Z."/>
            <person name="Imhoff J."/>
            <person name="Thiel V."/>
            <person name="Frigaard N.-U."/>
            <person name="Bryant D."/>
            <person name="Woyke T."/>
        </authorList>
    </citation>
    <scope>NUCLEOTIDE SEQUENCE [LARGE SCALE GENOMIC DNA]</scope>
    <source>
        <strain evidence="2 3">8321</strain>
    </source>
</reference>
<dbReference type="GO" id="GO:0004803">
    <property type="term" value="F:transposase activity"/>
    <property type="evidence" value="ECO:0007669"/>
    <property type="project" value="InterPro"/>
</dbReference>
<dbReference type="GO" id="GO:0003677">
    <property type="term" value="F:DNA binding"/>
    <property type="evidence" value="ECO:0007669"/>
    <property type="project" value="InterPro"/>
</dbReference>
<dbReference type="InterPro" id="IPR002514">
    <property type="entry name" value="Transposase_8"/>
</dbReference>
<sequence>MSKATRRRYTAEFKAEAVGLVKQQGYGVAEAARALGINRSLLDRWLADQRDLTRDQARQDIVQYIEMQYNSNRLHSTLGYITPQEHEMALAA</sequence>
<dbReference type="GO" id="GO:0006313">
    <property type="term" value="P:DNA transposition"/>
    <property type="evidence" value="ECO:0007669"/>
    <property type="project" value="InterPro"/>
</dbReference>
<proteinExistence type="inferred from homology"/>
<dbReference type="HOGENOM" id="CLU_2412248_0_0_6"/>
<protein>
    <submittedName>
        <fullName evidence="2">Transposase</fullName>
    </submittedName>
</protein>
<comment type="similarity">
    <text evidence="1">Belongs to the transposase 8 family.</text>
</comment>
<dbReference type="eggNOG" id="COG2801">
    <property type="taxonomic scope" value="Bacteria"/>
</dbReference>
<name>L0GXS9_9GAMM</name>
<evidence type="ECO:0000256" key="1">
    <source>
        <dbReference type="ARBA" id="ARBA00009964"/>
    </source>
</evidence>
<organism evidence="2 3">
    <name type="scientific">Thioflavicoccus mobilis 8321</name>
    <dbReference type="NCBI Taxonomy" id="765912"/>
    <lineage>
        <taxon>Bacteria</taxon>
        <taxon>Pseudomonadati</taxon>
        <taxon>Pseudomonadota</taxon>
        <taxon>Gammaproteobacteria</taxon>
        <taxon>Chromatiales</taxon>
        <taxon>Chromatiaceae</taxon>
        <taxon>Thioflavicoccus</taxon>
    </lineage>
</organism>
<dbReference type="SUPFAM" id="SSF46689">
    <property type="entry name" value="Homeodomain-like"/>
    <property type="match status" value="1"/>
</dbReference>
<dbReference type="RefSeq" id="WP_015280248.1">
    <property type="nucleotide sequence ID" value="NC_019940.1"/>
</dbReference>
<dbReference type="GO" id="GO:0015074">
    <property type="term" value="P:DNA integration"/>
    <property type="evidence" value="ECO:0007669"/>
    <property type="project" value="InterPro"/>
</dbReference>
<dbReference type="EMBL" id="CP003051">
    <property type="protein sequence ID" value="AGA90104.1"/>
    <property type="molecule type" value="Genomic_DNA"/>
</dbReference>
<dbReference type="KEGG" id="tmb:Thimo_1307"/>
<dbReference type="Pfam" id="PF01527">
    <property type="entry name" value="HTH_Tnp_1"/>
    <property type="match status" value="1"/>
</dbReference>
<evidence type="ECO:0000313" key="2">
    <source>
        <dbReference type="EMBL" id="AGA90104.1"/>
    </source>
</evidence>
<accession>L0GXS9</accession>